<dbReference type="EMBL" id="JAXIOK010000024">
    <property type="protein sequence ID" value="KAK4741730.1"/>
    <property type="molecule type" value="Genomic_DNA"/>
</dbReference>
<feature type="disulfide bond" evidence="1">
    <location>
        <begin position="187"/>
        <end position="196"/>
    </location>
</feature>
<dbReference type="Proteomes" id="UP001345219">
    <property type="component" value="Chromosome 19"/>
</dbReference>
<dbReference type="CDD" id="cd09218">
    <property type="entry name" value="TLP-PA"/>
    <property type="match status" value="1"/>
</dbReference>
<dbReference type="FunFam" id="2.60.110.10:FF:000004">
    <property type="entry name" value="THAUMATIN-LIKE PROTEIN 1"/>
    <property type="match status" value="1"/>
</dbReference>
<dbReference type="Gene3D" id="2.60.110.10">
    <property type="entry name" value="Thaumatin"/>
    <property type="match status" value="1"/>
</dbReference>
<dbReference type="InterPro" id="IPR001938">
    <property type="entry name" value="Thaumatin"/>
</dbReference>
<dbReference type="PIRSF" id="PIRSF002703">
    <property type="entry name" value="Thaumatin"/>
    <property type="match status" value="1"/>
</dbReference>
<keyword evidence="2" id="KW-0732">Signal</keyword>
<accession>A0AAN7JGG0</accession>
<dbReference type="Pfam" id="PF00314">
    <property type="entry name" value="Thaumatin"/>
    <property type="match status" value="1"/>
</dbReference>
<dbReference type="InterPro" id="IPR017949">
    <property type="entry name" value="Thaumatin_CS"/>
</dbReference>
<dbReference type="PANTHER" id="PTHR31048">
    <property type="entry name" value="OS03G0233200 PROTEIN"/>
    <property type="match status" value="1"/>
</dbReference>
<dbReference type="PROSITE" id="PS00316">
    <property type="entry name" value="THAUMATIN_1"/>
    <property type="match status" value="1"/>
</dbReference>
<keyword evidence="1" id="KW-1015">Disulfide bond</keyword>
<feature type="disulfide bond" evidence="1">
    <location>
        <begin position="99"/>
        <end position="106"/>
    </location>
</feature>
<sequence length="249" mass="25889">MAGLKSLPLLQLILPLFFVSNQQVVAVTLTFMNNCPYTVWPATLTAGGHPQLSTTGFELASGSSNAINDVPASWSGRLWGRTLCAPDNAGRFTCQTADCGSGKVECGGAGGNPPASLAELTLNGSGGNDFYDISLVDGFSIPLSLTPHGGTGGCSATSCPSDINSVFPPELSLKGSDGKVVGCKSACLVFNKPEYCCKGDNGTPETCPPTNYSKIFKDKCPQAYSYAYDDKTSTFTCPAGANYVVTFCP</sequence>
<evidence type="ECO:0000313" key="3">
    <source>
        <dbReference type="EMBL" id="KAK4741730.1"/>
    </source>
</evidence>
<feature type="disulfide bond" evidence="1">
    <location>
        <begin position="154"/>
        <end position="237"/>
    </location>
</feature>
<evidence type="ECO:0000256" key="2">
    <source>
        <dbReference type="SAM" id="SignalP"/>
    </source>
</evidence>
<gene>
    <name evidence="3" type="ORF">SAY87_025318</name>
</gene>
<reference evidence="3 4" key="1">
    <citation type="journal article" date="2023" name="Hortic Res">
        <title>Pangenome of water caltrop reveals structural variations and asymmetric subgenome divergence after allopolyploidization.</title>
        <authorList>
            <person name="Zhang X."/>
            <person name="Chen Y."/>
            <person name="Wang L."/>
            <person name="Yuan Y."/>
            <person name="Fang M."/>
            <person name="Shi L."/>
            <person name="Lu R."/>
            <person name="Comes H.P."/>
            <person name="Ma Y."/>
            <person name="Chen Y."/>
            <person name="Huang G."/>
            <person name="Zhou Y."/>
            <person name="Zheng Z."/>
            <person name="Qiu Y."/>
        </authorList>
    </citation>
    <scope>NUCLEOTIDE SEQUENCE [LARGE SCALE GENOMIC DNA]</scope>
    <source>
        <tissue evidence="3">Roots</tissue>
    </source>
</reference>
<evidence type="ECO:0008006" key="5">
    <source>
        <dbReference type="Google" id="ProtNLM"/>
    </source>
</evidence>
<feature type="disulfide bond" evidence="1">
    <location>
        <begin position="35"/>
        <end position="248"/>
    </location>
</feature>
<dbReference type="PRINTS" id="PR00347">
    <property type="entry name" value="THAUMATIN"/>
</dbReference>
<feature type="disulfide bond" evidence="1">
    <location>
        <begin position="197"/>
        <end position="207"/>
    </location>
</feature>
<protein>
    <recommendedName>
        <fullName evidence="5">Thaumatin-like protein</fullName>
    </recommendedName>
</protein>
<evidence type="ECO:0000256" key="1">
    <source>
        <dbReference type="PIRSR" id="PIRSR002703-1"/>
    </source>
</evidence>
<feature type="disulfide bond" evidence="1">
    <location>
        <begin position="159"/>
        <end position="220"/>
    </location>
</feature>
<organism evidence="3 4">
    <name type="scientific">Trapa incisa</name>
    <dbReference type="NCBI Taxonomy" id="236973"/>
    <lineage>
        <taxon>Eukaryota</taxon>
        <taxon>Viridiplantae</taxon>
        <taxon>Streptophyta</taxon>
        <taxon>Embryophyta</taxon>
        <taxon>Tracheophyta</taxon>
        <taxon>Spermatophyta</taxon>
        <taxon>Magnoliopsida</taxon>
        <taxon>eudicotyledons</taxon>
        <taxon>Gunneridae</taxon>
        <taxon>Pentapetalae</taxon>
        <taxon>rosids</taxon>
        <taxon>malvids</taxon>
        <taxon>Myrtales</taxon>
        <taxon>Lythraceae</taxon>
        <taxon>Trapa</taxon>
    </lineage>
</organism>
<dbReference type="SUPFAM" id="SSF49870">
    <property type="entry name" value="Osmotin, thaumatin-like protein"/>
    <property type="match status" value="1"/>
</dbReference>
<keyword evidence="4" id="KW-1185">Reference proteome</keyword>
<name>A0AAN7JGG0_9MYRT</name>
<feature type="disulfide bond" evidence="1">
    <location>
        <begin position="84"/>
        <end position="94"/>
    </location>
</feature>
<dbReference type="SMART" id="SM00205">
    <property type="entry name" value="THN"/>
    <property type="match status" value="1"/>
</dbReference>
<dbReference type="PROSITE" id="PS51367">
    <property type="entry name" value="THAUMATIN_2"/>
    <property type="match status" value="1"/>
</dbReference>
<evidence type="ECO:0000313" key="4">
    <source>
        <dbReference type="Proteomes" id="UP001345219"/>
    </source>
</evidence>
<proteinExistence type="predicted"/>
<feature type="signal peptide" evidence="2">
    <location>
        <begin position="1"/>
        <end position="26"/>
    </location>
</feature>
<dbReference type="InterPro" id="IPR037176">
    <property type="entry name" value="Osmotin/thaumatin-like_sf"/>
</dbReference>
<feature type="chain" id="PRO_5042890872" description="Thaumatin-like protein" evidence="2">
    <location>
        <begin position="27"/>
        <end position="249"/>
    </location>
</feature>
<comment type="caution">
    <text evidence="3">The sequence shown here is derived from an EMBL/GenBank/DDBJ whole genome shotgun (WGS) entry which is preliminary data.</text>
</comment>
<dbReference type="AlphaFoldDB" id="A0AAN7JGG0"/>